<protein>
    <recommendedName>
        <fullName evidence="4">Aspartyl-tRNA synthetase</fullName>
    </recommendedName>
</protein>
<keyword evidence="3" id="KW-1185">Reference proteome</keyword>
<comment type="caution">
    <text evidence="2">The sequence shown here is derived from an EMBL/GenBank/DDBJ whole genome shotgun (WGS) entry which is preliminary data.</text>
</comment>
<dbReference type="Gene3D" id="2.30.30.40">
    <property type="entry name" value="SH3 Domains"/>
    <property type="match status" value="1"/>
</dbReference>
<dbReference type="Proteomes" id="UP000052167">
    <property type="component" value="Unassembled WGS sequence"/>
</dbReference>
<evidence type="ECO:0000256" key="1">
    <source>
        <dbReference type="SAM" id="SignalP"/>
    </source>
</evidence>
<feature type="signal peptide" evidence="1">
    <location>
        <begin position="1"/>
        <end position="34"/>
    </location>
</feature>
<dbReference type="EMBL" id="JOKJ01000018">
    <property type="protein sequence ID" value="KEQ05838.1"/>
    <property type="molecule type" value="Genomic_DNA"/>
</dbReference>
<organism evidence="2 3">
    <name type="scientific">Pseudorhizobium pelagicum</name>
    <dbReference type="NCBI Taxonomy" id="1509405"/>
    <lineage>
        <taxon>Bacteria</taxon>
        <taxon>Pseudomonadati</taxon>
        <taxon>Pseudomonadota</taxon>
        <taxon>Alphaproteobacteria</taxon>
        <taxon>Hyphomicrobiales</taxon>
        <taxon>Rhizobiaceae</taxon>
        <taxon>Rhizobium/Agrobacterium group</taxon>
        <taxon>Pseudorhizobium</taxon>
    </lineage>
</organism>
<evidence type="ECO:0000313" key="3">
    <source>
        <dbReference type="Proteomes" id="UP000052167"/>
    </source>
</evidence>
<proteinExistence type="predicted"/>
<dbReference type="Pfam" id="PF06347">
    <property type="entry name" value="SH3_4"/>
    <property type="match status" value="2"/>
</dbReference>
<dbReference type="InterPro" id="IPR010466">
    <property type="entry name" value="DUF1058"/>
</dbReference>
<name>A0A922P0M6_9HYPH</name>
<feature type="chain" id="PRO_5037817656" description="Aspartyl-tRNA synthetase" evidence="1">
    <location>
        <begin position="35"/>
        <end position="189"/>
    </location>
</feature>
<dbReference type="AlphaFoldDB" id="A0A922P0M6"/>
<dbReference type="OrthoDB" id="9810773at2"/>
<accession>A0A922P0M6</accession>
<evidence type="ECO:0008006" key="4">
    <source>
        <dbReference type="Google" id="ProtNLM"/>
    </source>
</evidence>
<evidence type="ECO:0000313" key="2">
    <source>
        <dbReference type="EMBL" id="KEQ05838.1"/>
    </source>
</evidence>
<reference evidence="2 3" key="1">
    <citation type="submission" date="2014-06" db="EMBL/GenBank/DDBJ databases">
        <title>Rhizobium pelagicum/R2-400B4.</title>
        <authorList>
            <person name="Kimes N.E."/>
            <person name="Lopez-Perez M."/>
        </authorList>
    </citation>
    <scope>NUCLEOTIDE SEQUENCE [LARGE SCALE GENOMIC DNA]</scope>
    <source>
        <strain evidence="2 3">R2-400B4</strain>
    </source>
</reference>
<gene>
    <name evidence="2" type="ORF">GV68_08010</name>
</gene>
<keyword evidence="1" id="KW-0732">Signal</keyword>
<sequence>MKSGLRAWRLAVLGATAFSLALVLHLPSATTAQAQPSSVAGFKKGRETGFPVPRYVSLKARQARMRVGPSTDYPTAWLYTHPGMPLEITEEYGNWRRVRDHDGVSGWMSGSLLSGERSALVGPWLKEPVALRGRPSDSASVTARLEPKVMMAVRSCDGAWCAVALRKAGVEGYVDQASLWGVYPGERFQ</sequence>